<dbReference type="eggNOG" id="COG2129">
    <property type="taxonomic scope" value="Bacteria"/>
</dbReference>
<dbReference type="Gene3D" id="3.60.21.10">
    <property type="match status" value="1"/>
</dbReference>
<dbReference type="KEGG" id="dat:HRM2_p00750"/>
<dbReference type="InterPro" id="IPR004843">
    <property type="entry name" value="Calcineurin-like_PHP"/>
</dbReference>
<dbReference type="EMBL" id="CP001088">
    <property type="protein sequence ID" value="ACN18069.1"/>
    <property type="molecule type" value="Genomic_DNA"/>
</dbReference>
<dbReference type="Pfam" id="PF00149">
    <property type="entry name" value="Metallophos"/>
    <property type="match status" value="1"/>
</dbReference>
<keyword evidence="3" id="KW-1185">Reference proteome</keyword>
<name>C0QMS5_DESAH</name>
<geneLocation type="plasmid" evidence="2 3">
    <name>pHRM2a</name>
</geneLocation>
<accession>C0QMS5</accession>
<dbReference type="PANTHER" id="PTHR37523">
    <property type="entry name" value="METALLOPHOSPHOESTERASE"/>
    <property type="match status" value="1"/>
</dbReference>
<dbReference type="Proteomes" id="UP000000442">
    <property type="component" value="Plasmid pHRM2a"/>
</dbReference>
<organism evidence="2 3">
    <name type="scientific">Desulforapulum autotrophicum (strain ATCC 43914 / DSM 3382 / VKM B-1955 / HRM2)</name>
    <name type="common">Desulfobacterium autotrophicum</name>
    <dbReference type="NCBI Taxonomy" id="177437"/>
    <lineage>
        <taxon>Bacteria</taxon>
        <taxon>Pseudomonadati</taxon>
        <taxon>Thermodesulfobacteriota</taxon>
        <taxon>Desulfobacteria</taxon>
        <taxon>Desulfobacterales</taxon>
        <taxon>Desulfobacteraceae</taxon>
        <taxon>Desulforapulum</taxon>
    </lineage>
</organism>
<evidence type="ECO:0000313" key="2">
    <source>
        <dbReference type="EMBL" id="ACN18069.1"/>
    </source>
</evidence>
<dbReference type="RefSeq" id="WP_012663358.1">
    <property type="nucleotide sequence ID" value="NC_012109.1"/>
</dbReference>
<gene>
    <name evidence="2" type="ORF">HRM2_p00750</name>
</gene>
<sequence>MKILYTSDLHGKSWKYDQLQIEAQKHCVAMVINGGDMLPVGKSLFDQDKFIVGYLQDHLKSFDKIGVHYLCFPGNDDLIAFDPLFNEVCQKYELVHNIAQQKTSINNFEFIGINWVPDYPFRLKDRCRVDNQKFVFERQFGSALLSILSGWKKIEHWQTYAQSLPTIEEELKNLPLPDSMEKAIYVIHAPPAFVGLDVCTNGKQVGSKAVYDFLERYQPLMSLHGHIHESPEMSGLWKATIGETICIQPGQLNPFTYVVIDTETMDIKKYDVNATY</sequence>
<dbReference type="HOGENOM" id="CLU_1007322_0_0_7"/>
<keyword evidence="2" id="KW-0614">Plasmid</keyword>
<dbReference type="SUPFAM" id="SSF56300">
    <property type="entry name" value="Metallo-dependent phosphatases"/>
    <property type="match status" value="1"/>
</dbReference>
<protein>
    <submittedName>
        <fullName evidence="2">Phosphoesterase</fullName>
    </submittedName>
</protein>
<dbReference type="InterPro" id="IPR029052">
    <property type="entry name" value="Metallo-depent_PP-like"/>
</dbReference>
<dbReference type="AlphaFoldDB" id="C0QMS5"/>
<evidence type="ECO:0000259" key="1">
    <source>
        <dbReference type="Pfam" id="PF00149"/>
    </source>
</evidence>
<feature type="domain" description="Calcineurin-like phosphoesterase" evidence="1">
    <location>
        <begin position="1"/>
        <end position="229"/>
    </location>
</feature>
<dbReference type="GO" id="GO:0016787">
    <property type="term" value="F:hydrolase activity"/>
    <property type="evidence" value="ECO:0007669"/>
    <property type="project" value="InterPro"/>
</dbReference>
<evidence type="ECO:0000313" key="3">
    <source>
        <dbReference type="Proteomes" id="UP000000442"/>
    </source>
</evidence>
<dbReference type="PANTHER" id="PTHR37523:SF1">
    <property type="entry name" value="CALCINEURIN-LIKE PHOSPHOESTERASE DOMAIN-CONTAINING PROTEIN"/>
    <property type="match status" value="1"/>
</dbReference>
<reference evidence="2 3" key="1">
    <citation type="journal article" date="2009" name="Environ. Microbiol.">
        <title>Genome sequence of Desulfobacterium autotrophicum HRM2, a marine sulfate reducer oxidizing organic carbon completely to carbon dioxide.</title>
        <authorList>
            <person name="Strittmatter A.W."/>
            <person name="Liesegang H."/>
            <person name="Rabus R."/>
            <person name="Decker I."/>
            <person name="Amann J."/>
            <person name="Andres S."/>
            <person name="Henne A."/>
            <person name="Fricke W.F."/>
            <person name="Martinez-Arias R."/>
            <person name="Bartels D."/>
            <person name="Goesmann A."/>
            <person name="Krause L."/>
            <person name="Puehler A."/>
            <person name="Klenk H.P."/>
            <person name="Richter M."/>
            <person name="Schuler M."/>
            <person name="Gloeckner F.O."/>
            <person name="Meyerdierks A."/>
            <person name="Gottschalk G."/>
            <person name="Amann R."/>
        </authorList>
    </citation>
    <scope>NUCLEOTIDE SEQUENCE [LARGE SCALE GENOMIC DNA]</scope>
    <source>
        <strain evidence="3">ATCC 43914 / DSM 3382 / HRM2</strain>
        <plasmid evidence="3">Plasmid pHRM2a</plasmid>
    </source>
</reference>
<proteinExistence type="predicted"/>